<reference evidence="1" key="1">
    <citation type="journal article" date="2022" name="bioRxiv">
        <title>Sequencing and chromosome-scale assembly of the giantPleurodeles waltlgenome.</title>
        <authorList>
            <person name="Brown T."/>
            <person name="Elewa A."/>
            <person name="Iarovenko S."/>
            <person name="Subramanian E."/>
            <person name="Araus A.J."/>
            <person name="Petzold A."/>
            <person name="Susuki M."/>
            <person name="Suzuki K.-i.T."/>
            <person name="Hayashi T."/>
            <person name="Toyoda A."/>
            <person name="Oliveira C."/>
            <person name="Osipova E."/>
            <person name="Leigh N.D."/>
            <person name="Simon A."/>
            <person name="Yun M.H."/>
        </authorList>
    </citation>
    <scope>NUCLEOTIDE SEQUENCE</scope>
    <source>
        <strain evidence="1">20211129_DDA</strain>
        <tissue evidence="1">Liver</tissue>
    </source>
</reference>
<comment type="caution">
    <text evidence="1">The sequence shown here is derived from an EMBL/GenBank/DDBJ whole genome shotgun (WGS) entry which is preliminary data.</text>
</comment>
<protein>
    <submittedName>
        <fullName evidence="1">Uncharacterized protein</fullName>
    </submittedName>
</protein>
<evidence type="ECO:0000313" key="1">
    <source>
        <dbReference type="EMBL" id="KAJ1184086.1"/>
    </source>
</evidence>
<name>A0AAV7U6B2_PLEWA</name>
<proteinExistence type="predicted"/>
<dbReference type="AlphaFoldDB" id="A0AAV7U6B2"/>
<accession>A0AAV7U6B2</accession>
<sequence>MDLEARITELDLLDLRQDGRLACKQLGLVQHQYYQALLGEAQLAWQALQSSFYQWEDKSSQMLHRLCQG</sequence>
<dbReference type="EMBL" id="JANPWB010000005">
    <property type="protein sequence ID" value="KAJ1184086.1"/>
    <property type="molecule type" value="Genomic_DNA"/>
</dbReference>
<dbReference type="Proteomes" id="UP001066276">
    <property type="component" value="Chromosome 3_1"/>
</dbReference>
<keyword evidence="2" id="KW-1185">Reference proteome</keyword>
<organism evidence="1 2">
    <name type="scientific">Pleurodeles waltl</name>
    <name type="common">Iberian ribbed newt</name>
    <dbReference type="NCBI Taxonomy" id="8319"/>
    <lineage>
        <taxon>Eukaryota</taxon>
        <taxon>Metazoa</taxon>
        <taxon>Chordata</taxon>
        <taxon>Craniata</taxon>
        <taxon>Vertebrata</taxon>
        <taxon>Euteleostomi</taxon>
        <taxon>Amphibia</taxon>
        <taxon>Batrachia</taxon>
        <taxon>Caudata</taxon>
        <taxon>Salamandroidea</taxon>
        <taxon>Salamandridae</taxon>
        <taxon>Pleurodelinae</taxon>
        <taxon>Pleurodeles</taxon>
    </lineage>
</organism>
<gene>
    <name evidence="1" type="ORF">NDU88_000896</name>
</gene>
<evidence type="ECO:0000313" key="2">
    <source>
        <dbReference type="Proteomes" id="UP001066276"/>
    </source>
</evidence>